<evidence type="ECO:0000313" key="2">
    <source>
        <dbReference type="Proteomes" id="UP001165064"/>
    </source>
</evidence>
<comment type="caution">
    <text evidence="1">The sequence shown here is derived from an EMBL/GenBank/DDBJ whole genome shotgun (WGS) entry which is preliminary data.</text>
</comment>
<dbReference type="Proteomes" id="UP001165064">
    <property type="component" value="Unassembled WGS sequence"/>
</dbReference>
<gene>
    <name evidence="1" type="ORF">Amon02_001087100</name>
</gene>
<accession>A0ACB5U4A8</accession>
<organism evidence="1 2">
    <name type="scientific">Ambrosiozyma monospora</name>
    <name type="common">Yeast</name>
    <name type="synonym">Endomycopsis monosporus</name>
    <dbReference type="NCBI Taxonomy" id="43982"/>
    <lineage>
        <taxon>Eukaryota</taxon>
        <taxon>Fungi</taxon>
        <taxon>Dikarya</taxon>
        <taxon>Ascomycota</taxon>
        <taxon>Saccharomycotina</taxon>
        <taxon>Pichiomycetes</taxon>
        <taxon>Pichiales</taxon>
        <taxon>Pichiaceae</taxon>
        <taxon>Ambrosiozyma</taxon>
    </lineage>
</organism>
<protein>
    <submittedName>
        <fullName evidence="1">Unnamed protein product</fullName>
    </submittedName>
</protein>
<reference evidence="1" key="1">
    <citation type="submission" date="2023-04" db="EMBL/GenBank/DDBJ databases">
        <title>Ambrosiozyma monospora NBRC 10751.</title>
        <authorList>
            <person name="Ichikawa N."/>
            <person name="Sato H."/>
            <person name="Tonouchi N."/>
        </authorList>
    </citation>
    <scope>NUCLEOTIDE SEQUENCE</scope>
    <source>
        <strain evidence="1">NBRC 10751</strain>
    </source>
</reference>
<sequence>MTSITPQALKTPAPAVTPTLTAPIPVLALPQTPPESPQTQAELQDQQLSQLKYPKENEIFQTPPPRSRLSTPGSGFIHHSPTVRFSSGEVCYVDTTLRMSHGKVSVVDPQSEEYDEFDEEGNEITTQNPTIRLSSGSGLANNLQRQSLGSDSCVGNNNNNNNHTQSKSVDSTNVSNQRSSDVGSTIASSRRGSADSSIVKVFKAPQAAHVKKFSF</sequence>
<dbReference type="EMBL" id="BSXS01011203">
    <property type="protein sequence ID" value="GME99937.1"/>
    <property type="molecule type" value="Genomic_DNA"/>
</dbReference>
<name>A0ACB5U4A8_AMBMO</name>
<keyword evidence="2" id="KW-1185">Reference proteome</keyword>
<proteinExistence type="predicted"/>
<evidence type="ECO:0000313" key="1">
    <source>
        <dbReference type="EMBL" id="GME99937.1"/>
    </source>
</evidence>